<sequence length="511" mass="57587">VDPADNVGGPPTGREVAIGYLRGCMRGRTLEWFDDEITTKANWELTNLTDGTGQANLVAVNGRTAIQIGADGLNEALGQPGTAIVKLRAVEGPWDEDWRVAGGRPTNAVVNLPNAGNGTTVVVPGIRFGQAIWWLKTHFPTIEEELRDLQYGTIRKGSMTIDENSEDIGEHLPLDELAKKLYEIELRRIARNKRDRIPDPLVSQQIYDPLSVSTQKQQGISLEDMQKAFQNAVVQQKTEFQSVLEKRDAEHKAEIESILQQKSKKIPPPIPPKNTDEIDSAISLKELYGMGYRDGPLVDFMETYKKRSNDIKRTHNDRIGRVEKGLNETRGSVNQLIEEFQKININKDNIAKSNFTRSYFTPLKSLYPQYEDDDNSGYEEENGIWLDNDSEKKKQVNEPYDQQLPKLSPEIRKMCLSQKILDLNSGNSKHITDSLGWYTDVPVTLKDKENKTVTIIGNFVRIDNGESKPMLFLGMSNIRKVQVAKDPPKETEITETLDSDELETRDSNSSS</sequence>
<evidence type="ECO:0000313" key="2">
    <source>
        <dbReference type="Proteomes" id="UP000789525"/>
    </source>
</evidence>
<proteinExistence type="predicted"/>
<name>A0ACA9NN74_9GLOM</name>
<reference evidence="1" key="1">
    <citation type="submission" date="2021-06" db="EMBL/GenBank/DDBJ databases">
        <authorList>
            <person name="Kallberg Y."/>
            <person name="Tangrot J."/>
            <person name="Rosling A."/>
        </authorList>
    </citation>
    <scope>NUCLEOTIDE SEQUENCE</scope>
    <source>
        <strain evidence="1">CL356</strain>
    </source>
</reference>
<dbReference type="EMBL" id="CAJVPT010021657">
    <property type="protein sequence ID" value="CAG8656161.1"/>
    <property type="molecule type" value="Genomic_DNA"/>
</dbReference>
<keyword evidence="2" id="KW-1185">Reference proteome</keyword>
<dbReference type="Proteomes" id="UP000789525">
    <property type="component" value="Unassembled WGS sequence"/>
</dbReference>
<feature type="non-terminal residue" evidence="1">
    <location>
        <position position="1"/>
    </location>
</feature>
<organism evidence="1 2">
    <name type="scientific">Acaulospora colombiana</name>
    <dbReference type="NCBI Taxonomy" id="27376"/>
    <lineage>
        <taxon>Eukaryota</taxon>
        <taxon>Fungi</taxon>
        <taxon>Fungi incertae sedis</taxon>
        <taxon>Mucoromycota</taxon>
        <taxon>Glomeromycotina</taxon>
        <taxon>Glomeromycetes</taxon>
        <taxon>Diversisporales</taxon>
        <taxon>Acaulosporaceae</taxon>
        <taxon>Acaulospora</taxon>
    </lineage>
</organism>
<gene>
    <name evidence="1" type="ORF">ACOLOM_LOCUS8415</name>
</gene>
<protein>
    <submittedName>
        <fullName evidence="1">10944_t:CDS:1</fullName>
    </submittedName>
</protein>
<feature type="non-terminal residue" evidence="1">
    <location>
        <position position="511"/>
    </location>
</feature>
<evidence type="ECO:0000313" key="1">
    <source>
        <dbReference type="EMBL" id="CAG8656161.1"/>
    </source>
</evidence>
<comment type="caution">
    <text evidence="1">The sequence shown here is derived from an EMBL/GenBank/DDBJ whole genome shotgun (WGS) entry which is preliminary data.</text>
</comment>
<accession>A0ACA9NN74</accession>